<gene>
    <name evidence="1" type="ORF">PoB_000337000</name>
</gene>
<name>A0AAV3Y1A9_9GAST</name>
<keyword evidence="2" id="KW-1185">Reference proteome</keyword>
<dbReference type="EMBL" id="BLXT01000427">
    <property type="protein sequence ID" value="GFN76864.1"/>
    <property type="molecule type" value="Genomic_DNA"/>
</dbReference>
<dbReference type="AlphaFoldDB" id="A0AAV3Y1A9"/>
<accession>A0AAV3Y1A9</accession>
<protein>
    <submittedName>
        <fullName evidence="1">Uncharacterized protein</fullName>
    </submittedName>
</protein>
<dbReference type="Proteomes" id="UP000735302">
    <property type="component" value="Unassembled WGS sequence"/>
</dbReference>
<organism evidence="1 2">
    <name type="scientific">Plakobranchus ocellatus</name>
    <dbReference type="NCBI Taxonomy" id="259542"/>
    <lineage>
        <taxon>Eukaryota</taxon>
        <taxon>Metazoa</taxon>
        <taxon>Spiralia</taxon>
        <taxon>Lophotrochozoa</taxon>
        <taxon>Mollusca</taxon>
        <taxon>Gastropoda</taxon>
        <taxon>Heterobranchia</taxon>
        <taxon>Euthyneura</taxon>
        <taxon>Panpulmonata</taxon>
        <taxon>Sacoglossa</taxon>
        <taxon>Placobranchoidea</taxon>
        <taxon>Plakobranchidae</taxon>
        <taxon>Plakobranchus</taxon>
    </lineage>
</organism>
<evidence type="ECO:0000313" key="1">
    <source>
        <dbReference type="EMBL" id="GFN76864.1"/>
    </source>
</evidence>
<evidence type="ECO:0000313" key="2">
    <source>
        <dbReference type="Proteomes" id="UP000735302"/>
    </source>
</evidence>
<proteinExistence type="predicted"/>
<sequence length="77" mass="8524">MSEYEDKATTKVPAVLAKISREYGGGGRVDIFLHWVYLLLNRAPSPSPLIFIPPSLDTLCEKVVIEAINLSLPKDPE</sequence>
<comment type="caution">
    <text evidence="1">The sequence shown here is derived from an EMBL/GenBank/DDBJ whole genome shotgun (WGS) entry which is preliminary data.</text>
</comment>
<reference evidence="1 2" key="1">
    <citation type="journal article" date="2021" name="Elife">
        <title>Chloroplast acquisition without the gene transfer in kleptoplastic sea slugs, Plakobranchus ocellatus.</title>
        <authorList>
            <person name="Maeda T."/>
            <person name="Takahashi S."/>
            <person name="Yoshida T."/>
            <person name="Shimamura S."/>
            <person name="Takaki Y."/>
            <person name="Nagai Y."/>
            <person name="Toyoda A."/>
            <person name="Suzuki Y."/>
            <person name="Arimoto A."/>
            <person name="Ishii H."/>
            <person name="Satoh N."/>
            <person name="Nishiyama T."/>
            <person name="Hasebe M."/>
            <person name="Maruyama T."/>
            <person name="Minagawa J."/>
            <person name="Obokata J."/>
            <person name="Shigenobu S."/>
        </authorList>
    </citation>
    <scope>NUCLEOTIDE SEQUENCE [LARGE SCALE GENOMIC DNA]</scope>
</reference>